<evidence type="ECO:0000256" key="2">
    <source>
        <dbReference type="SAM" id="MobiDB-lite"/>
    </source>
</evidence>
<dbReference type="AlphaFoldDB" id="A0A0G2G147"/>
<reference evidence="3 4" key="1">
    <citation type="submission" date="2015-05" db="EMBL/GenBank/DDBJ databases">
        <title>Distinctive expansion of gene families associated with plant cell wall degradation and secondary metabolism in the genomes of grapevine trunk pathogens.</title>
        <authorList>
            <person name="Lawrence D.P."/>
            <person name="Travadon R."/>
            <person name="Rolshausen P.E."/>
            <person name="Baumgartner K."/>
        </authorList>
    </citation>
    <scope>NUCLEOTIDE SEQUENCE [LARGE SCALE GENOMIC DNA]</scope>
    <source>
        <strain evidence="3">DA912</strain>
    </source>
</reference>
<proteinExistence type="predicted"/>
<evidence type="ECO:0000313" key="3">
    <source>
        <dbReference type="EMBL" id="KKY39804.1"/>
    </source>
</evidence>
<name>A0A0G2G147_9PEZI</name>
<evidence type="ECO:0000256" key="1">
    <source>
        <dbReference type="SAM" id="Coils"/>
    </source>
</evidence>
<keyword evidence="4" id="KW-1185">Reference proteome</keyword>
<dbReference type="Proteomes" id="UP000034680">
    <property type="component" value="Unassembled WGS sequence"/>
</dbReference>
<evidence type="ECO:0000313" key="4">
    <source>
        <dbReference type="Proteomes" id="UP000034680"/>
    </source>
</evidence>
<feature type="coiled-coil region" evidence="1">
    <location>
        <begin position="5"/>
        <end position="49"/>
    </location>
</feature>
<protein>
    <submittedName>
        <fullName evidence="3">Uncharacterized protein</fullName>
    </submittedName>
</protein>
<dbReference type="EMBL" id="LCUC01000007">
    <property type="protein sequence ID" value="KKY39804.1"/>
    <property type="molecule type" value="Genomic_DNA"/>
</dbReference>
<dbReference type="OrthoDB" id="10530444at2759"/>
<gene>
    <name evidence="3" type="ORF">UCDDA912_g00119</name>
</gene>
<sequence>MSSHVARLKEELHAKQHELQEQQAAIEEIEKLTRELEAHQKALVAKSEEYGSRQDEVRSMQNRLDALTAVESAVNAAMKTKSSTQDVVKHVVEAAIRSDHMTGSEIVQATLSTAMQVNGSTRGDFLDDVLMDLLVDDDSMRAAVEAAMDNSADVHDVVELAVRWGKPGANPEDLRKSIINKVNAVLDETAAAAEYDNKYQGWYHNHCSKTLRGVKLTTQRAAAYKENMTSGGQATPVNNNNKNNGLRGQAKDFRPANAPHPDCNGEGWQAFARAAWANGVGNSWGSGTTGAF</sequence>
<organism evidence="3 4">
    <name type="scientific">Diaporthe ampelina</name>
    <dbReference type="NCBI Taxonomy" id="1214573"/>
    <lineage>
        <taxon>Eukaryota</taxon>
        <taxon>Fungi</taxon>
        <taxon>Dikarya</taxon>
        <taxon>Ascomycota</taxon>
        <taxon>Pezizomycotina</taxon>
        <taxon>Sordariomycetes</taxon>
        <taxon>Sordariomycetidae</taxon>
        <taxon>Diaporthales</taxon>
        <taxon>Diaporthaceae</taxon>
        <taxon>Diaporthe</taxon>
    </lineage>
</organism>
<feature type="region of interest" description="Disordered" evidence="2">
    <location>
        <begin position="229"/>
        <end position="251"/>
    </location>
</feature>
<keyword evidence="1" id="KW-0175">Coiled coil</keyword>
<reference evidence="3 4" key="2">
    <citation type="submission" date="2015-05" db="EMBL/GenBank/DDBJ databases">
        <authorList>
            <person name="Morales-Cruz A."/>
            <person name="Amrine K.C."/>
            <person name="Cantu D."/>
        </authorList>
    </citation>
    <scope>NUCLEOTIDE SEQUENCE [LARGE SCALE GENOMIC DNA]</scope>
    <source>
        <strain evidence="3">DA912</strain>
    </source>
</reference>
<accession>A0A0G2G147</accession>
<comment type="caution">
    <text evidence="3">The sequence shown here is derived from an EMBL/GenBank/DDBJ whole genome shotgun (WGS) entry which is preliminary data.</text>
</comment>